<name>A0A8T1QPJ5_CARIL</name>
<evidence type="ECO:0000313" key="2">
    <source>
        <dbReference type="Proteomes" id="UP000811609"/>
    </source>
</evidence>
<proteinExistence type="predicted"/>
<sequence length="108" mass="12647">MTQTKDSNRNIIIEFKNKKTEHKLTCWLHPDETKLATSHKQHLLSHSFLLNIPRFSPLQKDEILPSIKPEAIKRQLVAFMDFQKKLAERIHYGTSQMMMALMVDKSLS</sequence>
<organism evidence="1 2">
    <name type="scientific">Carya illinoinensis</name>
    <name type="common">Pecan</name>
    <dbReference type="NCBI Taxonomy" id="32201"/>
    <lineage>
        <taxon>Eukaryota</taxon>
        <taxon>Viridiplantae</taxon>
        <taxon>Streptophyta</taxon>
        <taxon>Embryophyta</taxon>
        <taxon>Tracheophyta</taxon>
        <taxon>Spermatophyta</taxon>
        <taxon>Magnoliopsida</taxon>
        <taxon>eudicotyledons</taxon>
        <taxon>Gunneridae</taxon>
        <taxon>Pentapetalae</taxon>
        <taxon>rosids</taxon>
        <taxon>fabids</taxon>
        <taxon>Fagales</taxon>
        <taxon>Juglandaceae</taxon>
        <taxon>Carya</taxon>
    </lineage>
</organism>
<keyword evidence="2" id="KW-1185">Reference proteome</keyword>
<evidence type="ECO:0000313" key="1">
    <source>
        <dbReference type="EMBL" id="KAG6656034.1"/>
    </source>
</evidence>
<dbReference type="Proteomes" id="UP000811609">
    <property type="component" value="Chromosome 5"/>
</dbReference>
<dbReference type="EMBL" id="CM031813">
    <property type="protein sequence ID" value="KAG6656034.1"/>
    <property type="molecule type" value="Genomic_DNA"/>
</dbReference>
<protein>
    <submittedName>
        <fullName evidence="1">Uncharacterized protein</fullName>
    </submittedName>
</protein>
<reference evidence="1" key="1">
    <citation type="submission" date="2020-12" db="EMBL/GenBank/DDBJ databases">
        <title>WGS assembly of Carya illinoinensis cv. Pawnee.</title>
        <authorList>
            <person name="Platts A."/>
            <person name="Shu S."/>
            <person name="Wright S."/>
            <person name="Barry K."/>
            <person name="Edger P."/>
            <person name="Pires J.C."/>
            <person name="Schmutz J."/>
        </authorList>
    </citation>
    <scope>NUCLEOTIDE SEQUENCE</scope>
    <source>
        <tissue evidence="1">Leaf</tissue>
    </source>
</reference>
<accession>A0A8T1QPJ5</accession>
<gene>
    <name evidence="1" type="ORF">CIPAW_05G258700</name>
</gene>
<dbReference type="AlphaFoldDB" id="A0A8T1QPJ5"/>
<comment type="caution">
    <text evidence="1">The sequence shown here is derived from an EMBL/GenBank/DDBJ whole genome shotgun (WGS) entry which is preliminary data.</text>
</comment>